<sequence length="108" mass="11968">MINLETYVVDSGSAIVFKPSNNVYALGKDRFTGYLMVYVGTECSGDWGIGKGVGINREESAATGFVAYDHDKGGWWRVATLNPRIIQVCKEVKTKREREILKGALNHV</sequence>
<dbReference type="STRING" id="1797768.A3C59_01315"/>
<dbReference type="EMBL" id="MFCV01000003">
    <property type="protein sequence ID" value="OGE33923.1"/>
    <property type="molecule type" value="Genomic_DNA"/>
</dbReference>
<dbReference type="AlphaFoldDB" id="A0A1F5JZ63"/>
<proteinExistence type="predicted"/>
<dbReference type="Proteomes" id="UP000176902">
    <property type="component" value="Unassembled WGS sequence"/>
</dbReference>
<accession>A0A1F5JZ63</accession>
<protein>
    <submittedName>
        <fullName evidence="1">Uncharacterized protein</fullName>
    </submittedName>
</protein>
<evidence type="ECO:0000313" key="2">
    <source>
        <dbReference type="Proteomes" id="UP000176902"/>
    </source>
</evidence>
<gene>
    <name evidence="1" type="ORF">A3C59_01315</name>
</gene>
<organism evidence="1 2">
    <name type="scientific">Candidatus Daviesbacteria bacterium RIFCSPHIGHO2_02_FULL_36_13</name>
    <dbReference type="NCBI Taxonomy" id="1797768"/>
    <lineage>
        <taxon>Bacteria</taxon>
        <taxon>Candidatus Daviesiibacteriota</taxon>
    </lineage>
</organism>
<evidence type="ECO:0000313" key="1">
    <source>
        <dbReference type="EMBL" id="OGE33923.1"/>
    </source>
</evidence>
<comment type="caution">
    <text evidence="1">The sequence shown here is derived from an EMBL/GenBank/DDBJ whole genome shotgun (WGS) entry which is preliminary data.</text>
</comment>
<reference evidence="1 2" key="1">
    <citation type="journal article" date="2016" name="Nat. Commun.">
        <title>Thousands of microbial genomes shed light on interconnected biogeochemical processes in an aquifer system.</title>
        <authorList>
            <person name="Anantharaman K."/>
            <person name="Brown C.T."/>
            <person name="Hug L.A."/>
            <person name="Sharon I."/>
            <person name="Castelle C.J."/>
            <person name="Probst A.J."/>
            <person name="Thomas B.C."/>
            <person name="Singh A."/>
            <person name="Wilkins M.J."/>
            <person name="Karaoz U."/>
            <person name="Brodie E.L."/>
            <person name="Williams K.H."/>
            <person name="Hubbard S.S."/>
            <person name="Banfield J.F."/>
        </authorList>
    </citation>
    <scope>NUCLEOTIDE SEQUENCE [LARGE SCALE GENOMIC DNA]</scope>
</reference>
<name>A0A1F5JZ63_9BACT</name>